<keyword evidence="3" id="KW-1185">Reference proteome</keyword>
<feature type="transmembrane region" description="Helical" evidence="1">
    <location>
        <begin position="163"/>
        <end position="185"/>
    </location>
</feature>
<gene>
    <name evidence="2" type="ORF">PHYPSEUDO_000947</name>
</gene>
<dbReference type="EMBL" id="JAGDFM010000112">
    <property type="protein sequence ID" value="KAG7385885.1"/>
    <property type="molecule type" value="Genomic_DNA"/>
</dbReference>
<keyword evidence="1" id="KW-0812">Transmembrane</keyword>
<feature type="transmembrane region" description="Helical" evidence="1">
    <location>
        <begin position="191"/>
        <end position="213"/>
    </location>
</feature>
<sequence length="550" mass="61300">MCDVAEHLVETSLSIYSCTTSVGPSSNHELYRRMSVHAIVPAELPTRSLRRPFAVRMWTRLLRVWSRASVSRLGRYSVERVEALDKYCEQVSLLRVILVCVLTPVPSLLVELASEIIPLRDPADGWKVNSGAWIRLFIIITSTAAGSLFQVRSTTPELSYFKVFSIAFATGLGSTPALMLLASLWGYPLPFTILLMTIPAAIIFVPLVLLTIIRKGGKLIGTMKLKICLILAQAQITFLYVAFSVVFENSSNALRFGLILFLPLMKLFLKNVVARLASDNVESIPAVAVFTLDVFNALYSAICMQASGSWWTSLVMIVVNVVQTTLSISEINGAAVSFLALNHNKTAISQPKRSRVMEASPRKARERSPSLLQSARLKMYTAPSLHHINRQKPSPEVTISATQMEISSQLLFHLEYRVLVGYIEAFIPLLYAIHLSILSHLPSAEYYPPTRIPSNDQLRSTVGGILAYASTEVASLVWLHLEIKRKLGFSMLYQLAFVLETETELLQGRLFVWIVILLQLTLAHYGTFVCFKASEELAYPIVLVWFSVTS</sequence>
<dbReference type="Proteomes" id="UP000694044">
    <property type="component" value="Unassembled WGS sequence"/>
</dbReference>
<evidence type="ECO:0000256" key="1">
    <source>
        <dbReference type="SAM" id="Phobius"/>
    </source>
</evidence>
<dbReference type="AlphaFoldDB" id="A0A8T1VX30"/>
<dbReference type="OrthoDB" id="126890at2759"/>
<accession>A0A8T1VX30</accession>
<comment type="caution">
    <text evidence="2">The sequence shown here is derived from an EMBL/GenBank/DDBJ whole genome shotgun (WGS) entry which is preliminary data.</text>
</comment>
<feature type="transmembrane region" description="Helical" evidence="1">
    <location>
        <begin position="225"/>
        <end position="247"/>
    </location>
</feature>
<keyword evidence="1" id="KW-0472">Membrane</keyword>
<keyword evidence="1" id="KW-1133">Transmembrane helix</keyword>
<evidence type="ECO:0000313" key="3">
    <source>
        <dbReference type="Proteomes" id="UP000694044"/>
    </source>
</evidence>
<reference evidence="2" key="1">
    <citation type="submission" date="2021-02" db="EMBL/GenBank/DDBJ databases">
        <authorList>
            <person name="Palmer J.M."/>
        </authorList>
    </citation>
    <scope>NUCLEOTIDE SEQUENCE</scope>
    <source>
        <strain evidence="2">SCRP734</strain>
    </source>
</reference>
<organism evidence="2 3">
    <name type="scientific">Phytophthora pseudosyringae</name>
    <dbReference type="NCBI Taxonomy" id="221518"/>
    <lineage>
        <taxon>Eukaryota</taxon>
        <taxon>Sar</taxon>
        <taxon>Stramenopiles</taxon>
        <taxon>Oomycota</taxon>
        <taxon>Peronosporomycetes</taxon>
        <taxon>Peronosporales</taxon>
        <taxon>Peronosporaceae</taxon>
        <taxon>Phytophthora</taxon>
    </lineage>
</organism>
<proteinExistence type="predicted"/>
<feature type="transmembrane region" description="Helical" evidence="1">
    <location>
        <begin position="132"/>
        <end position="151"/>
    </location>
</feature>
<name>A0A8T1VX30_9STRA</name>
<evidence type="ECO:0000313" key="2">
    <source>
        <dbReference type="EMBL" id="KAG7385885.1"/>
    </source>
</evidence>
<evidence type="ECO:0008006" key="4">
    <source>
        <dbReference type="Google" id="ProtNLM"/>
    </source>
</evidence>
<protein>
    <recommendedName>
        <fullName evidence="4">Transmembrane protein</fullName>
    </recommendedName>
</protein>
<feature type="transmembrane region" description="Helical" evidence="1">
    <location>
        <begin position="93"/>
        <end position="112"/>
    </location>
</feature>